<accession>A0ABS8PMA8</accession>
<dbReference type="Proteomes" id="UP001199816">
    <property type="component" value="Unassembled WGS sequence"/>
</dbReference>
<dbReference type="RefSeq" id="WP_231003135.1">
    <property type="nucleotide sequence ID" value="NZ_JAJNEC010000004.1"/>
</dbReference>
<gene>
    <name evidence="1" type="ORF">LQ567_05620</name>
</gene>
<sequence>MNWGIRVVIVLVLFLAGMTFMVGLAMRQTNETVDANYYDKELKYQQVIDGKQQLAALGQRVSIRDSAGSIWVRLPAPASGQLDSGCIEFLRLSASSADRRIPIQSGGAAVYSLPSTSFVKGWYRVRVAWENNHTGYYYEENVQIP</sequence>
<name>A0ABS8PMA8_9BACT</name>
<reference evidence="1 2" key="1">
    <citation type="submission" date="2021-11" db="EMBL/GenBank/DDBJ databases">
        <title>Genomic of Niabella pedocola.</title>
        <authorList>
            <person name="Wu T."/>
        </authorList>
    </citation>
    <scope>NUCLEOTIDE SEQUENCE [LARGE SCALE GENOMIC DNA]</scope>
    <source>
        <strain evidence="1 2">JCM 31011</strain>
    </source>
</reference>
<evidence type="ECO:0000313" key="2">
    <source>
        <dbReference type="Proteomes" id="UP001199816"/>
    </source>
</evidence>
<organism evidence="1 2">
    <name type="scientific">Niabella pedocola</name>
    <dbReference type="NCBI Taxonomy" id="1752077"/>
    <lineage>
        <taxon>Bacteria</taxon>
        <taxon>Pseudomonadati</taxon>
        <taxon>Bacteroidota</taxon>
        <taxon>Chitinophagia</taxon>
        <taxon>Chitinophagales</taxon>
        <taxon>Chitinophagaceae</taxon>
        <taxon>Niabella</taxon>
    </lineage>
</organism>
<evidence type="ECO:0000313" key="1">
    <source>
        <dbReference type="EMBL" id="MCD2422232.1"/>
    </source>
</evidence>
<comment type="caution">
    <text evidence="1">The sequence shown here is derived from an EMBL/GenBank/DDBJ whole genome shotgun (WGS) entry which is preliminary data.</text>
</comment>
<dbReference type="EMBL" id="JAJNEC010000004">
    <property type="protein sequence ID" value="MCD2422232.1"/>
    <property type="molecule type" value="Genomic_DNA"/>
</dbReference>
<protein>
    <submittedName>
        <fullName evidence="1">FixH family protein</fullName>
    </submittedName>
</protein>
<proteinExistence type="predicted"/>
<keyword evidence="2" id="KW-1185">Reference proteome</keyword>
<dbReference type="InterPro" id="IPR008620">
    <property type="entry name" value="FixH"/>
</dbReference>
<dbReference type="Pfam" id="PF05751">
    <property type="entry name" value="FixH"/>
    <property type="match status" value="1"/>
</dbReference>